<dbReference type="Gene3D" id="3.30.70.330">
    <property type="match status" value="1"/>
</dbReference>
<dbReference type="SUPFAM" id="SSF54928">
    <property type="entry name" value="RNA-binding domain, RBD"/>
    <property type="match status" value="1"/>
</dbReference>
<dbReference type="OrthoDB" id="18087at2759"/>
<reference evidence="7" key="1">
    <citation type="journal article" date="2020" name="Stud. Mycol.">
        <title>101 Dothideomycetes genomes: a test case for predicting lifestyles and emergence of pathogens.</title>
        <authorList>
            <person name="Haridas S."/>
            <person name="Albert R."/>
            <person name="Binder M."/>
            <person name="Bloem J."/>
            <person name="Labutti K."/>
            <person name="Salamov A."/>
            <person name="Andreopoulos B."/>
            <person name="Baker S."/>
            <person name="Barry K."/>
            <person name="Bills G."/>
            <person name="Bluhm B."/>
            <person name="Cannon C."/>
            <person name="Castanera R."/>
            <person name="Culley D."/>
            <person name="Daum C."/>
            <person name="Ezra D."/>
            <person name="Gonzalez J."/>
            <person name="Henrissat B."/>
            <person name="Kuo A."/>
            <person name="Liang C."/>
            <person name="Lipzen A."/>
            <person name="Lutzoni F."/>
            <person name="Magnuson J."/>
            <person name="Mondo S."/>
            <person name="Nolan M."/>
            <person name="Ohm R."/>
            <person name="Pangilinan J."/>
            <person name="Park H.-J."/>
            <person name="Ramirez L."/>
            <person name="Alfaro M."/>
            <person name="Sun H."/>
            <person name="Tritt A."/>
            <person name="Yoshinaga Y."/>
            <person name="Zwiers L.-H."/>
            <person name="Turgeon B."/>
            <person name="Goodwin S."/>
            <person name="Spatafora J."/>
            <person name="Crous P."/>
            <person name="Grigoriev I."/>
        </authorList>
    </citation>
    <scope>NUCLEOTIDE SEQUENCE</scope>
    <source>
        <strain evidence="7">CBS 480.64</strain>
    </source>
</reference>
<dbReference type="GO" id="GO:0045727">
    <property type="term" value="P:positive regulation of translation"/>
    <property type="evidence" value="ECO:0007669"/>
    <property type="project" value="TreeGrafter"/>
</dbReference>
<dbReference type="EMBL" id="MU005995">
    <property type="protein sequence ID" value="KAF2859244.1"/>
    <property type="molecule type" value="Genomic_DNA"/>
</dbReference>
<organism evidence="7 8">
    <name type="scientific">Piedraia hortae CBS 480.64</name>
    <dbReference type="NCBI Taxonomy" id="1314780"/>
    <lineage>
        <taxon>Eukaryota</taxon>
        <taxon>Fungi</taxon>
        <taxon>Dikarya</taxon>
        <taxon>Ascomycota</taxon>
        <taxon>Pezizomycotina</taxon>
        <taxon>Dothideomycetes</taxon>
        <taxon>Dothideomycetidae</taxon>
        <taxon>Capnodiales</taxon>
        <taxon>Piedraiaceae</taxon>
        <taxon>Piedraia</taxon>
    </lineage>
</organism>
<dbReference type="InterPro" id="IPR039722">
    <property type="entry name" value="Upf3"/>
</dbReference>
<gene>
    <name evidence="7" type="ORF">K470DRAFT_271688</name>
</gene>
<keyword evidence="4" id="KW-0539">Nucleus</keyword>
<proteinExistence type="inferred from homology"/>
<feature type="region of interest" description="Disordered" evidence="5">
    <location>
        <begin position="189"/>
        <end position="256"/>
    </location>
</feature>
<comment type="subcellular location">
    <subcellularLocation>
        <location evidence="1">Nucleus</location>
    </subcellularLocation>
</comment>
<dbReference type="AlphaFoldDB" id="A0A6A7BVL1"/>
<evidence type="ECO:0000256" key="4">
    <source>
        <dbReference type="ARBA" id="ARBA00023242"/>
    </source>
</evidence>
<accession>A0A6A7BVL1</accession>
<dbReference type="GO" id="GO:0000184">
    <property type="term" value="P:nuclear-transcribed mRNA catabolic process, nonsense-mediated decay"/>
    <property type="evidence" value="ECO:0007669"/>
    <property type="project" value="UniProtKB-KW"/>
</dbReference>
<dbReference type="PANTHER" id="PTHR13112:SF0">
    <property type="entry name" value="FI21285P1"/>
    <property type="match status" value="1"/>
</dbReference>
<evidence type="ECO:0000313" key="7">
    <source>
        <dbReference type="EMBL" id="KAF2859244.1"/>
    </source>
</evidence>
<protein>
    <recommendedName>
        <fullName evidence="6">UPF3 domain-containing protein</fullName>
    </recommendedName>
</protein>
<keyword evidence="3" id="KW-0866">Nonsense-mediated mRNA decay</keyword>
<comment type="similarity">
    <text evidence="2">Belongs to the RENT3 family.</text>
</comment>
<evidence type="ECO:0000256" key="5">
    <source>
        <dbReference type="SAM" id="MobiDB-lite"/>
    </source>
</evidence>
<keyword evidence="8" id="KW-1185">Reference proteome</keyword>
<feature type="domain" description="UPF3" evidence="6">
    <location>
        <begin position="26"/>
        <end position="189"/>
    </location>
</feature>
<dbReference type="PANTHER" id="PTHR13112">
    <property type="entry name" value="UPF3 REGULATOR OF NONSENSE TRANSCRIPTS-LIKE PROTEIN"/>
    <property type="match status" value="1"/>
</dbReference>
<dbReference type="Proteomes" id="UP000799421">
    <property type="component" value="Unassembled WGS sequence"/>
</dbReference>
<name>A0A6A7BVL1_9PEZI</name>
<dbReference type="GO" id="GO:0005737">
    <property type="term" value="C:cytoplasm"/>
    <property type="evidence" value="ECO:0007669"/>
    <property type="project" value="TreeGrafter"/>
</dbReference>
<evidence type="ECO:0000256" key="3">
    <source>
        <dbReference type="ARBA" id="ARBA00023161"/>
    </source>
</evidence>
<dbReference type="GO" id="GO:0003729">
    <property type="term" value="F:mRNA binding"/>
    <property type="evidence" value="ECO:0007669"/>
    <property type="project" value="TreeGrafter"/>
</dbReference>
<evidence type="ECO:0000313" key="8">
    <source>
        <dbReference type="Proteomes" id="UP000799421"/>
    </source>
</evidence>
<dbReference type="InterPro" id="IPR012677">
    <property type="entry name" value="Nucleotide-bd_a/b_plait_sf"/>
</dbReference>
<evidence type="ECO:0000256" key="2">
    <source>
        <dbReference type="ARBA" id="ARBA00005991"/>
    </source>
</evidence>
<dbReference type="InterPro" id="IPR005120">
    <property type="entry name" value="UPF3_dom"/>
</dbReference>
<dbReference type="InterPro" id="IPR035979">
    <property type="entry name" value="RBD_domain_sf"/>
</dbReference>
<sequence>MLPKNDRDVLAVSAAQRHLAGHCKLKHEIRRLPPGLTLCELDTILGPDWAPGGPHVSWREFIRGKLRRAGKPHQQSRCTLLLTSDNAVFTLYSLIPTLAFHDEAETWRNADLEHLPPQLREAPFQRTPVGIKSRPDHRQGTIDQDPEFMLFLEEQTQPYEKTPVDIPLNEETEPITSTPLLDALREKKAKELASPRATPQVKNPGRPKKSDLAKRRLISPGDGEKEPSSPGSTSTWPVVPASDPTEDSTSQSPIPPQATKAFLKNARTQQGMTEQLILQALTVFGPVHDVTIDPRKGTAVARFKESEGLAKAVAAGRVNVAQGTVEVVGGSY</sequence>
<evidence type="ECO:0000259" key="6">
    <source>
        <dbReference type="Pfam" id="PF03467"/>
    </source>
</evidence>
<evidence type="ECO:0000256" key="1">
    <source>
        <dbReference type="ARBA" id="ARBA00004123"/>
    </source>
</evidence>
<dbReference type="GO" id="GO:0005730">
    <property type="term" value="C:nucleolus"/>
    <property type="evidence" value="ECO:0007669"/>
    <property type="project" value="TreeGrafter"/>
</dbReference>
<dbReference type="Pfam" id="PF03467">
    <property type="entry name" value="Smg4_UPF3"/>
    <property type="match status" value="1"/>
</dbReference>